<sequence>MKYTVTFSVTTLLVAVLCGVSALPTKIDIDWSQVRPIEEFDHVKAHLPVNRNSPGTPQRRIVNGQEANPGQFPYQVALLGQFEGGIGLCGASIITQNYILTAAHCVYSSTNADNPIAGGTAILGAQNRMVEEPSQQRISFTSSGIIGHPGYELMNIRNDIAVVRLDEPIVYTERIQPIRLPARSDTRTFAGLIGTVSGFGVYSVAAPALSDVLNYVFNPIITNADCLAQWNGVEELIQAQNICQSGDGGRSACNSDSGGPLTVQDNAESLLVGVVSFGSSGGCDDGIPTVFARVSYYLGWIEDNSDFVADA</sequence>
<dbReference type="Gene3D" id="2.40.10.10">
    <property type="entry name" value="Trypsin-like serine proteases"/>
    <property type="match status" value="1"/>
</dbReference>
<dbReference type="EnsemblMetazoa" id="AFUN009721-RA">
    <property type="protein sequence ID" value="AFUN009721-PA"/>
    <property type="gene ID" value="AFUN009721"/>
</dbReference>
<keyword evidence="7" id="KW-0720">Serine protease</keyword>
<dbReference type="FunFam" id="2.40.10.10:FF:000034">
    <property type="entry name" value="Eupolytin"/>
    <property type="match status" value="1"/>
</dbReference>
<keyword evidence="3" id="KW-0399">Innate immunity</keyword>
<accession>A0A182RTW8</accession>
<dbReference type="PROSITE" id="PS50240">
    <property type="entry name" value="TRYPSIN_DOM"/>
    <property type="match status" value="1"/>
</dbReference>
<reference evidence="14" key="1">
    <citation type="submission" date="2020-05" db="UniProtKB">
        <authorList>
            <consortium name="EnsemblMetazoa"/>
        </authorList>
    </citation>
    <scope>IDENTIFICATION</scope>
    <source>
        <strain evidence="14">FUMOZ</strain>
    </source>
</reference>
<evidence type="ECO:0000256" key="10">
    <source>
        <dbReference type="ARBA" id="ARBA00023180"/>
    </source>
</evidence>
<dbReference type="PROSITE" id="PS00134">
    <property type="entry name" value="TRYPSIN_HIS"/>
    <property type="match status" value="1"/>
</dbReference>
<evidence type="ECO:0000256" key="1">
    <source>
        <dbReference type="ARBA" id="ARBA00004613"/>
    </source>
</evidence>
<evidence type="ECO:0000256" key="5">
    <source>
        <dbReference type="ARBA" id="ARBA00022729"/>
    </source>
</evidence>
<dbReference type="InterPro" id="IPR001314">
    <property type="entry name" value="Peptidase_S1A"/>
</dbReference>
<dbReference type="SUPFAM" id="SSF50494">
    <property type="entry name" value="Trypsin-like serine proteases"/>
    <property type="match status" value="1"/>
</dbReference>
<evidence type="ECO:0000256" key="8">
    <source>
        <dbReference type="ARBA" id="ARBA00022859"/>
    </source>
</evidence>
<dbReference type="Pfam" id="PF00089">
    <property type="entry name" value="Trypsin"/>
    <property type="match status" value="1"/>
</dbReference>
<keyword evidence="5 12" id="KW-0732">Signal</keyword>
<keyword evidence="9" id="KW-1015">Disulfide bond</keyword>
<evidence type="ECO:0000256" key="9">
    <source>
        <dbReference type="ARBA" id="ARBA00023157"/>
    </source>
</evidence>
<dbReference type="VEuPathDB" id="VectorBase:AFUN2_000320"/>
<feature type="domain" description="Peptidase S1" evidence="13">
    <location>
        <begin position="61"/>
        <end position="306"/>
    </location>
</feature>
<keyword evidence="8" id="KW-0391">Immunity</keyword>
<keyword evidence="2" id="KW-0964">Secreted</keyword>
<keyword evidence="10" id="KW-0325">Glycoprotein</keyword>
<evidence type="ECO:0000256" key="7">
    <source>
        <dbReference type="ARBA" id="ARBA00022825"/>
    </source>
</evidence>
<dbReference type="GO" id="GO:0004252">
    <property type="term" value="F:serine-type endopeptidase activity"/>
    <property type="evidence" value="ECO:0007669"/>
    <property type="project" value="InterPro"/>
</dbReference>
<dbReference type="VEuPathDB" id="VectorBase:AFUN009721"/>
<dbReference type="InterPro" id="IPR018114">
    <property type="entry name" value="TRYPSIN_HIS"/>
</dbReference>
<evidence type="ECO:0000256" key="12">
    <source>
        <dbReference type="SAM" id="SignalP"/>
    </source>
</evidence>
<keyword evidence="6" id="KW-0378">Hydrolase</keyword>
<evidence type="ECO:0000256" key="11">
    <source>
        <dbReference type="ARBA" id="ARBA00024195"/>
    </source>
</evidence>
<dbReference type="GO" id="GO:0045087">
    <property type="term" value="P:innate immune response"/>
    <property type="evidence" value="ECO:0007669"/>
    <property type="project" value="UniProtKB-KW"/>
</dbReference>
<dbReference type="PANTHER" id="PTHR24256">
    <property type="entry name" value="TRYPTASE-RELATED"/>
    <property type="match status" value="1"/>
</dbReference>
<evidence type="ECO:0000259" key="13">
    <source>
        <dbReference type="PROSITE" id="PS50240"/>
    </source>
</evidence>
<dbReference type="InterPro" id="IPR001254">
    <property type="entry name" value="Trypsin_dom"/>
</dbReference>
<evidence type="ECO:0000256" key="6">
    <source>
        <dbReference type="ARBA" id="ARBA00022801"/>
    </source>
</evidence>
<dbReference type="InterPro" id="IPR043504">
    <property type="entry name" value="Peptidase_S1_PA_chymotrypsin"/>
</dbReference>
<comment type="similarity">
    <text evidence="11">Belongs to the peptidase S1 family. CLIP subfamily.</text>
</comment>
<proteinExistence type="inferred from homology"/>
<keyword evidence="4" id="KW-0645">Protease</keyword>
<dbReference type="STRING" id="62324.A0A182RTW8"/>
<dbReference type="GO" id="GO:0006508">
    <property type="term" value="P:proteolysis"/>
    <property type="evidence" value="ECO:0007669"/>
    <property type="project" value="UniProtKB-KW"/>
</dbReference>
<name>A0A182RTW8_ANOFN</name>
<dbReference type="InterPro" id="IPR051487">
    <property type="entry name" value="Ser/Thr_Proteases_Immune/Dev"/>
</dbReference>
<dbReference type="GO" id="GO:0005576">
    <property type="term" value="C:extracellular region"/>
    <property type="evidence" value="ECO:0007669"/>
    <property type="project" value="UniProtKB-SubCell"/>
</dbReference>
<dbReference type="SMART" id="SM00020">
    <property type="entry name" value="Tryp_SPc"/>
    <property type="match status" value="1"/>
</dbReference>
<evidence type="ECO:0000256" key="3">
    <source>
        <dbReference type="ARBA" id="ARBA00022588"/>
    </source>
</evidence>
<dbReference type="InterPro" id="IPR009003">
    <property type="entry name" value="Peptidase_S1_PA"/>
</dbReference>
<organism evidence="14">
    <name type="scientific">Anopheles funestus</name>
    <name type="common">African malaria mosquito</name>
    <dbReference type="NCBI Taxonomy" id="62324"/>
    <lineage>
        <taxon>Eukaryota</taxon>
        <taxon>Metazoa</taxon>
        <taxon>Ecdysozoa</taxon>
        <taxon>Arthropoda</taxon>
        <taxon>Hexapoda</taxon>
        <taxon>Insecta</taxon>
        <taxon>Pterygota</taxon>
        <taxon>Neoptera</taxon>
        <taxon>Endopterygota</taxon>
        <taxon>Diptera</taxon>
        <taxon>Nematocera</taxon>
        <taxon>Culicoidea</taxon>
        <taxon>Culicidae</taxon>
        <taxon>Anophelinae</taxon>
        <taxon>Anopheles</taxon>
    </lineage>
</organism>
<protein>
    <recommendedName>
        <fullName evidence="13">Peptidase S1 domain-containing protein</fullName>
    </recommendedName>
</protein>
<feature type="signal peptide" evidence="12">
    <location>
        <begin position="1"/>
        <end position="22"/>
    </location>
</feature>
<comment type="subcellular location">
    <subcellularLocation>
        <location evidence="1">Secreted</location>
    </subcellularLocation>
</comment>
<dbReference type="PRINTS" id="PR00722">
    <property type="entry name" value="CHYMOTRYPSIN"/>
</dbReference>
<evidence type="ECO:0000256" key="2">
    <source>
        <dbReference type="ARBA" id="ARBA00022525"/>
    </source>
</evidence>
<evidence type="ECO:0000256" key="4">
    <source>
        <dbReference type="ARBA" id="ARBA00022670"/>
    </source>
</evidence>
<dbReference type="CDD" id="cd00190">
    <property type="entry name" value="Tryp_SPc"/>
    <property type="match status" value="1"/>
</dbReference>
<evidence type="ECO:0000313" key="14">
    <source>
        <dbReference type="EnsemblMetazoa" id="AFUN009721-PA"/>
    </source>
</evidence>
<dbReference type="AlphaFoldDB" id="A0A182RTW8"/>
<feature type="chain" id="PRO_5030024312" description="Peptidase S1 domain-containing protein" evidence="12">
    <location>
        <begin position="23"/>
        <end position="311"/>
    </location>
</feature>